<keyword evidence="3" id="KW-1185">Reference proteome</keyword>
<name>A0AA35L337_9SAUR</name>
<feature type="compositionally biased region" description="Polar residues" evidence="1">
    <location>
        <begin position="39"/>
        <end position="57"/>
    </location>
</feature>
<proteinExistence type="predicted"/>
<dbReference type="EMBL" id="OX395137">
    <property type="protein sequence ID" value="CAI5788446.1"/>
    <property type="molecule type" value="Genomic_DNA"/>
</dbReference>
<evidence type="ECO:0000256" key="1">
    <source>
        <dbReference type="SAM" id="MobiDB-lite"/>
    </source>
</evidence>
<sequence>MNRQAFLTGSQRKCEGIAAELKGNVEIKSKLHSGFEKPNQISPTSLSEKNCTHTHSA</sequence>
<dbReference type="AlphaFoldDB" id="A0AA35L337"/>
<reference evidence="2" key="1">
    <citation type="submission" date="2022-12" db="EMBL/GenBank/DDBJ databases">
        <authorList>
            <person name="Alioto T."/>
            <person name="Alioto T."/>
            <person name="Gomez Garrido J."/>
        </authorList>
    </citation>
    <scope>NUCLEOTIDE SEQUENCE</scope>
</reference>
<accession>A0AA35L337</accession>
<evidence type="ECO:0000313" key="2">
    <source>
        <dbReference type="EMBL" id="CAI5788446.1"/>
    </source>
</evidence>
<feature type="region of interest" description="Disordered" evidence="1">
    <location>
        <begin position="35"/>
        <end position="57"/>
    </location>
</feature>
<gene>
    <name evidence="2" type="ORF">PODLI_1B003428</name>
</gene>
<dbReference type="Proteomes" id="UP001178461">
    <property type="component" value="Chromosome 12"/>
</dbReference>
<evidence type="ECO:0000313" key="3">
    <source>
        <dbReference type="Proteomes" id="UP001178461"/>
    </source>
</evidence>
<organism evidence="2 3">
    <name type="scientific">Podarcis lilfordi</name>
    <name type="common">Lilford's wall lizard</name>
    <dbReference type="NCBI Taxonomy" id="74358"/>
    <lineage>
        <taxon>Eukaryota</taxon>
        <taxon>Metazoa</taxon>
        <taxon>Chordata</taxon>
        <taxon>Craniata</taxon>
        <taxon>Vertebrata</taxon>
        <taxon>Euteleostomi</taxon>
        <taxon>Lepidosauria</taxon>
        <taxon>Squamata</taxon>
        <taxon>Bifurcata</taxon>
        <taxon>Unidentata</taxon>
        <taxon>Episquamata</taxon>
        <taxon>Laterata</taxon>
        <taxon>Lacertibaenia</taxon>
        <taxon>Lacertidae</taxon>
        <taxon>Podarcis</taxon>
    </lineage>
</organism>
<protein>
    <submittedName>
        <fullName evidence="2">Uncharacterized protein</fullName>
    </submittedName>
</protein>